<feature type="coiled-coil region" evidence="4">
    <location>
        <begin position="461"/>
        <end position="495"/>
    </location>
</feature>
<dbReference type="AlphaFoldDB" id="A0A1G7M0Q9"/>
<dbReference type="PANTHER" id="PTHR32089">
    <property type="entry name" value="METHYL-ACCEPTING CHEMOTAXIS PROTEIN MCPB"/>
    <property type="match status" value="1"/>
</dbReference>
<dbReference type="RefSeq" id="WP_149798525.1">
    <property type="nucleotide sequence ID" value="NZ_FNBO01000005.1"/>
</dbReference>
<feature type="transmembrane region" description="Helical" evidence="6">
    <location>
        <begin position="173"/>
        <end position="194"/>
    </location>
</feature>
<evidence type="ECO:0000259" key="7">
    <source>
        <dbReference type="PROSITE" id="PS50111"/>
    </source>
</evidence>
<evidence type="ECO:0000256" key="3">
    <source>
        <dbReference type="PROSITE-ProRule" id="PRU00284"/>
    </source>
</evidence>
<dbReference type="InterPro" id="IPR004089">
    <property type="entry name" value="MCPsignal_dom"/>
</dbReference>
<name>A0A1G7M0Q9_9EURY</name>
<feature type="transmembrane region" description="Helical" evidence="6">
    <location>
        <begin position="33"/>
        <end position="53"/>
    </location>
</feature>
<dbReference type="CDD" id="cd06225">
    <property type="entry name" value="HAMP"/>
    <property type="match status" value="1"/>
</dbReference>
<dbReference type="GO" id="GO:0007165">
    <property type="term" value="P:signal transduction"/>
    <property type="evidence" value="ECO:0007669"/>
    <property type="project" value="UniProtKB-KW"/>
</dbReference>
<sequence>MGLENTESALQQYIENTPNGTEIPDETFSRRHIGVLAFTLALLPFVFGVSRMTGMESITGAELPVIPLLHSVVGTGIVFGLVVIAVLPVLPRRISAATGSIAFMVQGSVLAYFTGGFIEAHFLYFVGVGLVALYEDWVPFAITIGYVALQHSVFGLLEWFTVYNHPAAMANPIVWGGIHALGVLMLAGTITFLWQSLAIQRQQAREKVQEKLEEAKEARDRAKDKEEEAAEQRQEMQELNAELEQAAADYQSVMVECAAGDFTRRLDTDVSNEAMGDIATTFNDMVEDLELTFAQIQNFADEVASASEDVSSSTAETQRASEQVADSIQAISADADTQHGQSREASNEMQNLSGTVEEVASSADEVATASEDAVELSNNGQAAASEAIDEMEDIESQSEQTVDQVNTLASELDEIGEVVELIEDIAGQTNLLALNASIEAARAGEAGSGFAVVADEVKGLAEETAEAADDVTERIERVQSNSDETVEDMEAMQERVRSGADTVESALTALDGITTTVEGVNDGIQEISDATDSQAASTEEVVSIVEEVANAANEVNSESDNVSAAAEEQTSSLAEVSQNAENLTERAEKLQDRLSGLTIDVDPQRGSAATGEQVGIQAGSSLTAVGDGGSME</sequence>
<dbReference type="SUPFAM" id="SSF58104">
    <property type="entry name" value="Methyl-accepting chemotaxis protein (MCP) signaling domain"/>
    <property type="match status" value="1"/>
</dbReference>
<dbReference type="SMART" id="SM00283">
    <property type="entry name" value="MA"/>
    <property type="match status" value="1"/>
</dbReference>
<feature type="region of interest" description="Disordered" evidence="5">
    <location>
        <begin position="210"/>
        <end position="234"/>
    </location>
</feature>
<dbReference type="InterPro" id="IPR003660">
    <property type="entry name" value="HAMP_dom"/>
</dbReference>
<feature type="region of interest" description="Disordered" evidence="5">
    <location>
        <begin position="554"/>
        <end position="573"/>
    </location>
</feature>
<feature type="transmembrane region" description="Helical" evidence="6">
    <location>
        <begin position="140"/>
        <end position="161"/>
    </location>
</feature>
<evidence type="ECO:0000313" key="9">
    <source>
        <dbReference type="EMBL" id="SDF55204.1"/>
    </source>
</evidence>
<dbReference type="Gene3D" id="1.10.287.950">
    <property type="entry name" value="Methyl-accepting chemotaxis protein"/>
    <property type="match status" value="1"/>
</dbReference>
<dbReference type="GO" id="GO:0016020">
    <property type="term" value="C:membrane"/>
    <property type="evidence" value="ECO:0007669"/>
    <property type="project" value="InterPro"/>
</dbReference>
<keyword evidence="10" id="KW-1185">Reference proteome</keyword>
<dbReference type="EMBL" id="FNBO01000005">
    <property type="protein sequence ID" value="SDF55204.1"/>
    <property type="molecule type" value="Genomic_DNA"/>
</dbReference>
<keyword evidence="4" id="KW-0175">Coiled coil</keyword>
<evidence type="ECO:0000259" key="8">
    <source>
        <dbReference type="PROSITE" id="PS50885"/>
    </source>
</evidence>
<feature type="region of interest" description="Disordered" evidence="5">
    <location>
        <begin position="335"/>
        <end position="384"/>
    </location>
</feature>
<proteinExistence type="inferred from homology"/>
<keyword evidence="6" id="KW-1133">Transmembrane helix</keyword>
<dbReference type="CDD" id="cd11386">
    <property type="entry name" value="MCP_signal"/>
    <property type="match status" value="1"/>
</dbReference>
<dbReference type="SMART" id="SM00304">
    <property type="entry name" value="HAMP"/>
    <property type="match status" value="1"/>
</dbReference>
<reference evidence="9 10" key="1">
    <citation type="submission" date="2016-10" db="EMBL/GenBank/DDBJ databases">
        <authorList>
            <person name="Varghese N."/>
            <person name="Submissions S."/>
        </authorList>
    </citation>
    <scope>NUCLEOTIDE SEQUENCE [LARGE SCALE GENOMIC DNA]</scope>
    <source>
        <strain evidence="9 10">CGMCC 1.3527</strain>
    </source>
</reference>
<keyword evidence="1 3" id="KW-0807">Transducer</keyword>
<comment type="similarity">
    <text evidence="2">Belongs to the methyl-accepting chemotaxis (MCP) protein family.</text>
</comment>
<dbReference type="GO" id="GO:0004888">
    <property type="term" value="F:transmembrane signaling receptor activity"/>
    <property type="evidence" value="ECO:0007669"/>
    <property type="project" value="InterPro"/>
</dbReference>
<dbReference type="InterPro" id="IPR004090">
    <property type="entry name" value="Chemotax_Me-accpt_rcpt"/>
</dbReference>
<feature type="transmembrane region" description="Helical" evidence="6">
    <location>
        <begin position="110"/>
        <end position="134"/>
    </location>
</feature>
<feature type="domain" description="HAMP" evidence="8">
    <location>
        <begin position="258"/>
        <end position="294"/>
    </location>
</feature>
<protein>
    <submittedName>
        <fullName evidence="9">Methyl-accepting chemotaxis protein</fullName>
    </submittedName>
</protein>
<evidence type="ECO:0000256" key="2">
    <source>
        <dbReference type="ARBA" id="ARBA00029447"/>
    </source>
</evidence>
<evidence type="ECO:0000256" key="1">
    <source>
        <dbReference type="ARBA" id="ARBA00023224"/>
    </source>
</evidence>
<accession>A0A1G7M0Q9</accession>
<dbReference type="PROSITE" id="PS50111">
    <property type="entry name" value="CHEMOTAXIS_TRANSDUC_2"/>
    <property type="match status" value="1"/>
</dbReference>
<dbReference type="GO" id="GO:0006935">
    <property type="term" value="P:chemotaxis"/>
    <property type="evidence" value="ECO:0007669"/>
    <property type="project" value="InterPro"/>
</dbReference>
<dbReference type="PANTHER" id="PTHR32089:SF112">
    <property type="entry name" value="LYSOZYME-LIKE PROTEIN-RELATED"/>
    <property type="match status" value="1"/>
</dbReference>
<dbReference type="Proteomes" id="UP000324020">
    <property type="component" value="Unassembled WGS sequence"/>
</dbReference>
<evidence type="ECO:0000256" key="5">
    <source>
        <dbReference type="SAM" id="MobiDB-lite"/>
    </source>
</evidence>
<keyword evidence="6" id="KW-0812">Transmembrane</keyword>
<dbReference type="PRINTS" id="PR00260">
    <property type="entry name" value="CHEMTRNSDUCR"/>
</dbReference>
<evidence type="ECO:0000256" key="6">
    <source>
        <dbReference type="SAM" id="Phobius"/>
    </source>
</evidence>
<gene>
    <name evidence="9" type="ORF">SAMN04488067_105171</name>
</gene>
<feature type="transmembrane region" description="Helical" evidence="6">
    <location>
        <begin position="65"/>
        <end position="90"/>
    </location>
</feature>
<feature type="domain" description="Methyl-accepting transducer" evidence="7">
    <location>
        <begin position="313"/>
        <end position="549"/>
    </location>
</feature>
<keyword evidence="6" id="KW-0472">Membrane</keyword>
<dbReference type="OrthoDB" id="329060at2157"/>
<organism evidence="9 10">
    <name type="scientific">Halorubrum xinjiangense</name>
    <dbReference type="NCBI Taxonomy" id="261291"/>
    <lineage>
        <taxon>Archaea</taxon>
        <taxon>Methanobacteriati</taxon>
        <taxon>Methanobacteriota</taxon>
        <taxon>Stenosarchaea group</taxon>
        <taxon>Halobacteria</taxon>
        <taxon>Halobacteriales</taxon>
        <taxon>Haloferacaceae</taxon>
        <taxon>Halorubrum</taxon>
    </lineage>
</organism>
<dbReference type="Pfam" id="PF00015">
    <property type="entry name" value="MCPsignal"/>
    <property type="match status" value="1"/>
</dbReference>
<evidence type="ECO:0000313" key="10">
    <source>
        <dbReference type="Proteomes" id="UP000324020"/>
    </source>
</evidence>
<evidence type="ECO:0000256" key="4">
    <source>
        <dbReference type="SAM" id="Coils"/>
    </source>
</evidence>
<dbReference type="PROSITE" id="PS50885">
    <property type="entry name" value="HAMP"/>
    <property type="match status" value="1"/>
</dbReference>